<protein>
    <recommendedName>
        <fullName evidence="5">TonB C-terminal domain-containing protein</fullName>
    </recommendedName>
</protein>
<dbReference type="RefSeq" id="WP_066327299.1">
    <property type="nucleotide sequence ID" value="NZ_BJVF01000001.1"/>
</dbReference>
<gene>
    <name evidence="1" type="ORF">FBGL_07860</name>
    <name evidence="2" type="ORF">SAMN05192550_0938</name>
</gene>
<reference evidence="3" key="1">
    <citation type="submission" date="2016-03" db="EMBL/GenBank/DDBJ databases">
        <title>Draft genome sequence of Paenibacillus glacialis DSM 22343.</title>
        <authorList>
            <person name="Shin S.-K."/>
            <person name="Yi H."/>
        </authorList>
    </citation>
    <scope>NUCLEOTIDE SEQUENCE [LARGE SCALE GENOMIC DNA]</scope>
    <source>
        <strain evidence="3">NBRC 105008</strain>
    </source>
</reference>
<dbReference type="EMBL" id="LVEO01000013">
    <property type="protein sequence ID" value="OCB72547.1"/>
    <property type="molecule type" value="Genomic_DNA"/>
</dbReference>
<organism evidence="1 3">
    <name type="scientific">Flavobacterium glycines</name>
    <dbReference type="NCBI Taxonomy" id="551990"/>
    <lineage>
        <taxon>Bacteria</taxon>
        <taxon>Pseudomonadati</taxon>
        <taxon>Bacteroidota</taxon>
        <taxon>Flavobacteriia</taxon>
        <taxon>Flavobacteriales</taxon>
        <taxon>Flavobacteriaceae</taxon>
        <taxon>Flavobacterium</taxon>
    </lineage>
</organism>
<reference evidence="2 4" key="3">
    <citation type="submission" date="2016-10" db="EMBL/GenBank/DDBJ databases">
        <authorList>
            <person name="Varghese N."/>
            <person name="Submissions S."/>
        </authorList>
    </citation>
    <scope>NUCLEOTIDE SEQUENCE [LARGE SCALE GENOMIC DNA]</scope>
    <source>
        <strain evidence="2 4">Gm-149</strain>
    </source>
</reference>
<comment type="caution">
    <text evidence="1">The sequence shown here is derived from an EMBL/GenBank/DDBJ whole genome shotgun (WGS) entry which is preliminary data.</text>
</comment>
<keyword evidence="4" id="KW-1185">Reference proteome</keyword>
<dbReference type="STRING" id="551990.SAMN05192550_0938"/>
<evidence type="ECO:0000313" key="2">
    <source>
        <dbReference type="EMBL" id="SDI83744.1"/>
    </source>
</evidence>
<dbReference type="Proteomes" id="UP000093226">
    <property type="component" value="Unassembled WGS sequence"/>
</dbReference>
<dbReference type="EMBL" id="FNEO01000001">
    <property type="protein sequence ID" value="SDI83744.1"/>
    <property type="molecule type" value="Genomic_DNA"/>
</dbReference>
<dbReference type="OrthoDB" id="1095452at2"/>
<evidence type="ECO:0000313" key="1">
    <source>
        <dbReference type="EMBL" id="OCB72547.1"/>
    </source>
</evidence>
<accession>A0A1B9DS80</accession>
<evidence type="ECO:0000313" key="3">
    <source>
        <dbReference type="Proteomes" id="UP000093226"/>
    </source>
</evidence>
<sequence>MEKKYKITIPEPCHEDWNKMTPNSNGRFCISCAKTVIDFTTMLPEEIQHFFIQNQNKNICGRMKKSQLDSITIQIPNQILYSQTHYHKMFLLVLFIVMGTTLFSCSDKNGKKQKIDKIEVVNDITKEEHLTVGAILPPNYNPKNPVRSQLPPPKIDQVKFVKPKTIQCEEVTSKTKTIIKDEIYNGGIGFEIDPEYDGGNEKFYDYFKKEFKLPLDASKKTGEIQISFVIYKNGTLGHFNSIKDFGFGTMDETIRVLKNSKKWKPGEQNGKKTITRNILSLEIQNDSINKIKLNKY</sequence>
<name>A0A1B9DS80_9FLAO</name>
<reference evidence="1" key="2">
    <citation type="submission" date="2016-03" db="EMBL/GenBank/DDBJ databases">
        <authorList>
            <person name="Ploux O."/>
        </authorList>
    </citation>
    <scope>NUCLEOTIDE SEQUENCE</scope>
    <source>
        <strain evidence="1">NBRC 105008</strain>
    </source>
</reference>
<dbReference type="SUPFAM" id="SSF74653">
    <property type="entry name" value="TolA/TonB C-terminal domain"/>
    <property type="match status" value="1"/>
</dbReference>
<dbReference type="AlphaFoldDB" id="A0A1B9DS80"/>
<proteinExistence type="predicted"/>
<dbReference type="Proteomes" id="UP000182367">
    <property type="component" value="Unassembled WGS sequence"/>
</dbReference>
<evidence type="ECO:0008006" key="5">
    <source>
        <dbReference type="Google" id="ProtNLM"/>
    </source>
</evidence>
<evidence type="ECO:0000313" key="4">
    <source>
        <dbReference type="Proteomes" id="UP000182367"/>
    </source>
</evidence>